<accession>E9HGB2</accession>
<feature type="transmembrane region" description="Helical" evidence="1">
    <location>
        <begin position="133"/>
        <end position="153"/>
    </location>
</feature>
<dbReference type="Proteomes" id="UP000000305">
    <property type="component" value="Unassembled WGS sequence"/>
</dbReference>
<sequence length="357" mass="40804">MEIIRENEERVKKETSRLIAAMATWQRKHPKQKVPDNFLKTNQTYTISAFISEVIKCGFDAKYLRGRKLTNQVAKHGRNIKEPLHSDDVHAVIALAVRAWKKFPLLSKKRDSQTELHLIVRSTKRTYLSNKRVGNLLNGLYIVFTICLILTNLDNENNRVKVKIFCVLIGILATLITDVFRAVVPVMKQFKFGTVDIIDITLNSFLLGFSGLYIVFIICLILTNLDNENNRVKVKIFCVLIEEQKKENLNTAFITLRPFVFSSRTLTKVEVLQKRYCVKVELCMPNSSVEDNVINARPLLNSNTPSNLDENSKKWKVLNTNPAVVKHLAKSITILAELVHLLENKPLAIEIDMLTTC</sequence>
<keyword evidence="1" id="KW-1133">Transmembrane helix</keyword>
<keyword evidence="1" id="KW-0472">Membrane</keyword>
<protein>
    <submittedName>
        <fullName evidence="2">Uncharacterized protein</fullName>
    </submittedName>
</protein>
<gene>
    <name evidence="2" type="ORF">DAPPUDRAFT_329343</name>
</gene>
<dbReference type="AlphaFoldDB" id="E9HGB2"/>
<evidence type="ECO:0000256" key="1">
    <source>
        <dbReference type="SAM" id="Phobius"/>
    </source>
</evidence>
<keyword evidence="3" id="KW-1185">Reference proteome</keyword>
<keyword evidence="1" id="KW-0812">Transmembrane</keyword>
<name>E9HGB2_DAPPU</name>
<evidence type="ECO:0000313" key="3">
    <source>
        <dbReference type="Proteomes" id="UP000000305"/>
    </source>
</evidence>
<proteinExistence type="predicted"/>
<organism evidence="2 3">
    <name type="scientific">Daphnia pulex</name>
    <name type="common">Water flea</name>
    <dbReference type="NCBI Taxonomy" id="6669"/>
    <lineage>
        <taxon>Eukaryota</taxon>
        <taxon>Metazoa</taxon>
        <taxon>Ecdysozoa</taxon>
        <taxon>Arthropoda</taxon>
        <taxon>Crustacea</taxon>
        <taxon>Branchiopoda</taxon>
        <taxon>Diplostraca</taxon>
        <taxon>Cladocera</taxon>
        <taxon>Anomopoda</taxon>
        <taxon>Daphniidae</taxon>
        <taxon>Daphnia</taxon>
    </lineage>
</organism>
<evidence type="ECO:0000313" key="2">
    <source>
        <dbReference type="EMBL" id="EFX69193.1"/>
    </source>
</evidence>
<dbReference type="HOGENOM" id="CLU_776738_0_0_1"/>
<dbReference type="EMBL" id="GL732640">
    <property type="protein sequence ID" value="EFX69193.1"/>
    <property type="molecule type" value="Genomic_DNA"/>
</dbReference>
<dbReference type="InParanoid" id="E9HGB2"/>
<reference evidence="2 3" key="1">
    <citation type="journal article" date="2011" name="Science">
        <title>The ecoresponsive genome of Daphnia pulex.</title>
        <authorList>
            <person name="Colbourne J.K."/>
            <person name="Pfrender M.E."/>
            <person name="Gilbert D."/>
            <person name="Thomas W.K."/>
            <person name="Tucker A."/>
            <person name="Oakley T.H."/>
            <person name="Tokishita S."/>
            <person name="Aerts A."/>
            <person name="Arnold G.J."/>
            <person name="Basu M.K."/>
            <person name="Bauer D.J."/>
            <person name="Caceres C.E."/>
            <person name="Carmel L."/>
            <person name="Casola C."/>
            <person name="Choi J.H."/>
            <person name="Detter J.C."/>
            <person name="Dong Q."/>
            <person name="Dusheyko S."/>
            <person name="Eads B.D."/>
            <person name="Frohlich T."/>
            <person name="Geiler-Samerotte K.A."/>
            <person name="Gerlach D."/>
            <person name="Hatcher P."/>
            <person name="Jogdeo S."/>
            <person name="Krijgsveld J."/>
            <person name="Kriventseva E.V."/>
            <person name="Kultz D."/>
            <person name="Laforsch C."/>
            <person name="Lindquist E."/>
            <person name="Lopez J."/>
            <person name="Manak J.R."/>
            <person name="Muller J."/>
            <person name="Pangilinan J."/>
            <person name="Patwardhan R.P."/>
            <person name="Pitluck S."/>
            <person name="Pritham E.J."/>
            <person name="Rechtsteiner A."/>
            <person name="Rho M."/>
            <person name="Rogozin I.B."/>
            <person name="Sakarya O."/>
            <person name="Salamov A."/>
            <person name="Schaack S."/>
            <person name="Shapiro H."/>
            <person name="Shiga Y."/>
            <person name="Skalitzky C."/>
            <person name="Smith Z."/>
            <person name="Souvorov A."/>
            <person name="Sung W."/>
            <person name="Tang Z."/>
            <person name="Tsuchiya D."/>
            <person name="Tu H."/>
            <person name="Vos H."/>
            <person name="Wang M."/>
            <person name="Wolf Y.I."/>
            <person name="Yamagata H."/>
            <person name="Yamada T."/>
            <person name="Ye Y."/>
            <person name="Shaw J.R."/>
            <person name="Andrews J."/>
            <person name="Crease T.J."/>
            <person name="Tang H."/>
            <person name="Lucas S.M."/>
            <person name="Robertson H.M."/>
            <person name="Bork P."/>
            <person name="Koonin E.V."/>
            <person name="Zdobnov E.M."/>
            <person name="Grigoriev I.V."/>
            <person name="Lynch M."/>
            <person name="Boore J.L."/>
        </authorList>
    </citation>
    <scope>NUCLEOTIDE SEQUENCE [LARGE SCALE GENOMIC DNA]</scope>
</reference>
<feature type="transmembrane region" description="Helical" evidence="1">
    <location>
        <begin position="204"/>
        <end position="225"/>
    </location>
</feature>
<dbReference type="KEGG" id="dpx:DAPPUDRAFT_329343"/>
<feature type="transmembrane region" description="Helical" evidence="1">
    <location>
        <begin position="165"/>
        <end position="184"/>
    </location>
</feature>